<name>A0ABX8GUI4_9BACT</name>
<keyword evidence="1" id="KW-0732">Signal</keyword>
<evidence type="ECO:0000259" key="2">
    <source>
        <dbReference type="Pfam" id="PF00656"/>
    </source>
</evidence>
<reference evidence="3 4" key="1">
    <citation type="submission" date="2021-05" db="EMBL/GenBank/DDBJ databases">
        <title>Comparative genomic studies on the polysaccharide-degrading batcterial strains of the Flammeovirga genus.</title>
        <authorList>
            <person name="Zewei F."/>
            <person name="Zheng Z."/>
            <person name="Yu L."/>
            <person name="Ruyue G."/>
            <person name="Yanhong M."/>
            <person name="Yuanyuan C."/>
            <person name="Jingyan G."/>
            <person name="Wenjun H."/>
        </authorList>
    </citation>
    <scope>NUCLEOTIDE SEQUENCE [LARGE SCALE GENOMIC DNA]</scope>
    <source>
        <strain evidence="3 4">YS10</strain>
    </source>
</reference>
<sequence length="482" mass="53785">MRTTIFLVLSLLFSISTFAQKKIVVMPKVAKGGTICNAYQVYDNKISISAVENVYKRNRYNVVSSSAIIEQLYSSGGCYKANDEVQNEIISQNGLKLYTQIAAKTKTSYNGSFVEITVNVFDVSERRLLATQLSKSTPNYSKDKKKQIEQAFEKIIKPLMQTATANLAAGKYLDAPKAVIIPVVKQAPQKETPKEEVILIKKEEPKEAEVIEVFSSDVDINIPTTSVVNEDAVAVIIGNKAYRNPDVPEVKYAIHDAKIMKEYLIKTFGFREGNIIYKENATQADFNAIFGINGNAKGKLYNYVKPNKSDVFVFYSGHGAPNPESKEGFFVPVDTDPSLIQFNGYSLTTFYENLGEVPYKSLNVVIDACFSGSSDGGMLLKSISPVFIKTENKVMNDELAVIMSASQSEQVASWYNEQNHGLFTYFYLKGLQGAADENHDKKISVKEMSDYITSNVEYMARRLNNREQKPQVVGDATILIRE</sequence>
<dbReference type="InterPro" id="IPR011600">
    <property type="entry name" value="Pept_C14_caspase"/>
</dbReference>
<dbReference type="Gene3D" id="3.40.50.1460">
    <property type="match status" value="1"/>
</dbReference>
<protein>
    <submittedName>
        <fullName evidence="3">Caspase family protein</fullName>
    </submittedName>
</protein>
<dbReference type="EMBL" id="CP076128">
    <property type="protein sequence ID" value="QWG07064.1"/>
    <property type="molecule type" value="Genomic_DNA"/>
</dbReference>
<dbReference type="SUPFAM" id="SSF52129">
    <property type="entry name" value="Caspase-like"/>
    <property type="match status" value="1"/>
</dbReference>
<dbReference type="InterPro" id="IPR018247">
    <property type="entry name" value="EF_Hand_1_Ca_BS"/>
</dbReference>
<feature type="chain" id="PRO_5046209066" evidence="1">
    <location>
        <begin position="20"/>
        <end position="482"/>
    </location>
</feature>
<proteinExistence type="predicted"/>
<organism evidence="3 4">
    <name type="scientific">Flammeovirga kamogawensis</name>
    <dbReference type="NCBI Taxonomy" id="373891"/>
    <lineage>
        <taxon>Bacteria</taxon>
        <taxon>Pseudomonadati</taxon>
        <taxon>Bacteroidota</taxon>
        <taxon>Cytophagia</taxon>
        <taxon>Cytophagales</taxon>
        <taxon>Flammeovirgaceae</taxon>
        <taxon>Flammeovirga</taxon>
    </lineage>
</organism>
<dbReference type="PANTHER" id="PTHR48104:SF30">
    <property type="entry name" value="METACASPASE-1"/>
    <property type="match status" value="1"/>
</dbReference>
<dbReference type="RefSeq" id="WP_144074465.1">
    <property type="nucleotide sequence ID" value="NZ_CP076128.1"/>
</dbReference>
<evidence type="ECO:0000313" key="3">
    <source>
        <dbReference type="EMBL" id="QWG07064.1"/>
    </source>
</evidence>
<dbReference type="PANTHER" id="PTHR48104">
    <property type="entry name" value="METACASPASE-4"/>
    <property type="match status" value="1"/>
</dbReference>
<dbReference type="Proteomes" id="UP000682802">
    <property type="component" value="Chromosome 1"/>
</dbReference>
<feature type="domain" description="Peptidase C14 caspase" evidence="2">
    <location>
        <begin position="233"/>
        <end position="473"/>
    </location>
</feature>
<dbReference type="PROSITE" id="PS00018">
    <property type="entry name" value="EF_HAND_1"/>
    <property type="match status" value="1"/>
</dbReference>
<evidence type="ECO:0000313" key="4">
    <source>
        <dbReference type="Proteomes" id="UP000682802"/>
    </source>
</evidence>
<dbReference type="Pfam" id="PF00656">
    <property type="entry name" value="Peptidase_C14"/>
    <property type="match status" value="1"/>
</dbReference>
<dbReference type="InterPro" id="IPR050452">
    <property type="entry name" value="Metacaspase"/>
</dbReference>
<keyword evidence="4" id="KW-1185">Reference proteome</keyword>
<feature type="signal peptide" evidence="1">
    <location>
        <begin position="1"/>
        <end position="19"/>
    </location>
</feature>
<gene>
    <name evidence="3" type="ORF">KM029_17445</name>
</gene>
<dbReference type="InterPro" id="IPR029030">
    <property type="entry name" value="Caspase-like_dom_sf"/>
</dbReference>
<accession>A0ABX8GUI4</accession>
<evidence type="ECO:0000256" key="1">
    <source>
        <dbReference type="SAM" id="SignalP"/>
    </source>
</evidence>